<feature type="compositionally biased region" description="Polar residues" evidence="1">
    <location>
        <begin position="153"/>
        <end position="162"/>
    </location>
</feature>
<sequence>MFRRLTKNVLVWLGSRNHVFQNVHLISDAHQYHATQSVNLLVTRTRIDSQPSPSSFDDYEHRNVTLTSALPTNVSTSPPTTSLMCIFFPKPRKPNNVSGYAIHIASRRPSVQDDNHHESPDARRTRSRWMPLPHRLSFQRELDQGSVQVFARSRSQTQQHSSVNHREDIAHTNVNDPAQTTLRKQHHLGRR</sequence>
<evidence type="ECO:0000313" key="3">
    <source>
        <dbReference type="Proteomes" id="UP000799424"/>
    </source>
</evidence>
<dbReference type="EMBL" id="MU006226">
    <property type="protein sequence ID" value="KAF2826458.1"/>
    <property type="molecule type" value="Genomic_DNA"/>
</dbReference>
<name>A0A6A7A0P4_9PLEO</name>
<gene>
    <name evidence="2" type="ORF">CC86DRAFT_417624</name>
</gene>
<evidence type="ECO:0000256" key="1">
    <source>
        <dbReference type="SAM" id="MobiDB-lite"/>
    </source>
</evidence>
<dbReference type="Proteomes" id="UP000799424">
    <property type="component" value="Unassembled WGS sequence"/>
</dbReference>
<evidence type="ECO:0000313" key="2">
    <source>
        <dbReference type="EMBL" id="KAF2826458.1"/>
    </source>
</evidence>
<feature type="region of interest" description="Disordered" evidence="1">
    <location>
        <begin position="107"/>
        <end position="131"/>
    </location>
</feature>
<reference evidence="2" key="1">
    <citation type="journal article" date="2020" name="Stud. Mycol.">
        <title>101 Dothideomycetes genomes: a test case for predicting lifestyles and emergence of pathogens.</title>
        <authorList>
            <person name="Haridas S."/>
            <person name="Albert R."/>
            <person name="Binder M."/>
            <person name="Bloem J."/>
            <person name="Labutti K."/>
            <person name="Salamov A."/>
            <person name="Andreopoulos B."/>
            <person name="Baker S."/>
            <person name="Barry K."/>
            <person name="Bills G."/>
            <person name="Bluhm B."/>
            <person name="Cannon C."/>
            <person name="Castanera R."/>
            <person name="Culley D."/>
            <person name="Daum C."/>
            <person name="Ezra D."/>
            <person name="Gonzalez J."/>
            <person name="Henrissat B."/>
            <person name="Kuo A."/>
            <person name="Liang C."/>
            <person name="Lipzen A."/>
            <person name="Lutzoni F."/>
            <person name="Magnuson J."/>
            <person name="Mondo S."/>
            <person name="Nolan M."/>
            <person name="Ohm R."/>
            <person name="Pangilinan J."/>
            <person name="Park H.-J."/>
            <person name="Ramirez L."/>
            <person name="Alfaro M."/>
            <person name="Sun H."/>
            <person name="Tritt A."/>
            <person name="Yoshinaga Y."/>
            <person name="Zwiers L.-H."/>
            <person name="Turgeon B."/>
            <person name="Goodwin S."/>
            <person name="Spatafora J."/>
            <person name="Crous P."/>
            <person name="Grigoriev I."/>
        </authorList>
    </citation>
    <scope>NUCLEOTIDE SEQUENCE</scope>
    <source>
        <strain evidence="2">CBS 113818</strain>
    </source>
</reference>
<protein>
    <submittedName>
        <fullName evidence="2">Uncharacterized protein</fullName>
    </submittedName>
</protein>
<feature type="compositionally biased region" description="Polar residues" evidence="1">
    <location>
        <begin position="172"/>
        <end position="182"/>
    </location>
</feature>
<keyword evidence="3" id="KW-1185">Reference proteome</keyword>
<dbReference type="AlphaFoldDB" id="A0A6A7A0P4"/>
<feature type="compositionally biased region" description="Basic and acidic residues" evidence="1">
    <location>
        <begin position="110"/>
        <end position="124"/>
    </location>
</feature>
<accession>A0A6A7A0P4</accession>
<proteinExistence type="predicted"/>
<organism evidence="2 3">
    <name type="scientific">Ophiobolus disseminans</name>
    <dbReference type="NCBI Taxonomy" id="1469910"/>
    <lineage>
        <taxon>Eukaryota</taxon>
        <taxon>Fungi</taxon>
        <taxon>Dikarya</taxon>
        <taxon>Ascomycota</taxon>
        <taxon>Pezizomycotina</taxon>
        <taxon>Dothideomycetes</taxon>
        <taxon>Pleosporomycetidae</taxon>
        <taxon>Pleosporales</taxon>
        <taxon>Pleosporineae</taxon>
        <taxon>Phaeosphaeriaceae</taxon>
        <taxon>Ophiobolus</taxon>
    </lineage>
</organism>
<feature type="region of interest" description="Disordered" evidence="1">
    <location>
        <begin position="150"/>
        <end position="191"/>
    </location>
</feature>